<feature type="non-terminal residue" evidence="1">
    <location>
        <position position="65"/>
    </location>
</feature>
<protein>
    <submittedName>
        <fullName evidence="1">Uncharacterized protein</fullName>
    </submittedName>
</protein>
<proteinExistence type="predicted"/>
<organism evidence="1">
    <name type="scientific">Arion vulgaris</name>
    <dbReference type="NCBI Taxonomy" id="1028688"/>
    <lineage>
        <taxon>Eukaryota</taxon>
        <taxon>Metazoa</taxon>
        <taxon>Spiralia</taxon>
        <taxon>Lophotrochozoa</taxon>
        <taxon>Mollusca</taxon>
        <taxon>Gastropoda</taxon>
        <taxon>Heterobranchia</taxon>
        <taxon>Euthyneura</taxon>
        <taxon>Panpulmonata</taxon>
        <taxon>Eupulmonata</taxon>
        <taxon>Stylommatophora</taxon>
        <taxon>Helicina</taxon>
        <taxon>Arionoidea</taxon>
        <taxon>Arionidae</taxon>
        <taxon>Arion</taxon>
    </lineage>
</organism>
<dbReference type="EMBL" id="HACG01045336">
    <property type="protein sequence ID" value="CEK92201.1"/>
    <property type="molecule type" value="Transcribed_RNA"/>
</dbReference>
<gene>
    <name evidence="1" type="primary">ORF187093</name>
</gene>
<evidence type="ECO:0000313" key="1">
    <source>
        <dbReference type="EMBL" id="CEK92201.1"/>
    </source>
</evidence>
<reference evidence="1" key="1">
    <citation type="submission" date="2014-12" db="EMBL/GenBank/DDBJ databases">
        <title>Insight into the proteome of Arion vulgaris.</title>
        <authorList>
            <person name="Aradska J."/>
            <person name="Bulat T."/>
            <person name="Smidak R."/>
            <person name="Sarate P."/>
            <person name="Gangsoo J."/>
            <person name="Sialana F."/>
            <person name="Bilban M."/>
            <person name="Lubec G."/>
        </authorList>
    </citation>
    <scope>NUCLEOTIDE SEQUENCE</scope>
    <source>
        <tissue evidence="1">Skin</tissue>
    </source>
</reference>
<name>A0A0B7BIQ8_9EUPU</name>
<accession>A0A0B7BIQ8</accession>
<sequence length="65" mass="7655">MFTTSLIVCQPSMQHMHFTPYSPLYLKVLKKIHRRHPNSSILKNKLKESMSMYLLSNLLHVKLSN</sequence>
<dbReference type="AlphaFoldDB" id="A0A0B7BIQ8"/>